<comment type="caution">
    <text evidence="6">The sequence shown here is derived from an EMBL/GenBank/DDBJ whole genome shotgun (WGS) entry which is preliminary data.</text>
</comment>
<proteinExistence type="inferred from homology"/>
<evidence type="ECO:0000259" key="5">
    <source>
        <dbReference type="PROSITE" id="PS50931"/>
    </source>
</evidence>
<dbReference type="FunFam" id="1.10.10.10:FF:000001">
    <property type="entry name" value="LysR family transcriptional regulator"/>
    <property type="match status" value="1"/>
</dbReference>
<dbReference type="PANTHER" id="PTHR30537:SF5">
    <property type="entry name" value="HTH-TYPE TRANSCRIPTIONAL ACTIVATOR TTDR-RELATED"/>
    <property type="match status" value="1"/>
</dbReference>
<dbReference type="InterPro" id="IPR036388">
    <property type="entry name" value="WH-like_DNA-bd_sf"/>
</dbReference>
<keyword evidence="4" id="KW-0804">Transcription</keyword>
<dbReference type="InterPro" id="IPR000847">
    <property type="entry name" value="LysR_HTH_N"/>
</dbReference>
<dbReference type="PRINTS" id="PR00039">
    <property type="entry name" value="HTHLYSR"/>
</dbReference>
<gene>
    <name evidence="6" type="ORF">Q4521_09075</name>
</gene>
<dbReference type="EMBL" id="JAUOPB010000006">
    <property type="protein sequence ID" value="MDO6422624.1"/>
    <property type="molecule type" value="Genomic_DNA"/>
</dbReference>
<evidence type="ECO:0000256" key="1">
    <source>
        <dbReference type="ARBA" id="ARBA00009437"/>
    </source>
</evidence>
<evidence type="ECO:0000313" key="7">
    <source>
        <dbReference type="Proteomes" id="UP001169760"/>
    </source>
</evidence>
<protein>
    <submittedName>
        <fullName evidence="6">LysR substrate-binding domain-containing protein</fullName>
    </submittedName>
</protein>
<keyword evidence="2" id="KW-0805">Transcription regulation</keyword>
<dbReference type="GO" id="GO:0043565">
    <property type="term" value="F:sequence-specific DNA binding"/>
    <property type="evidence" value="ECO:0007669"/>
    <property type="project" value="TreeGrafter"/>
</dbReference>
<dbReference type="GO" id="GO:0003700">
    <property type="term" value="F:DNA-binding transcription factor activity"/>
    <property type="evidence" value="ECO:0007669"/>
    <property type="project" value="InterPro"/>
</dbReference>
<keyword evidence="3" id="KW-0238">DNA-binding</keyword>
<reference evidence="6" key="1">
    <citation type="submission" date="2023-07" db="EMBL/GenBank/DDBJ databases">
        <title>Genome content predicts the carbon catabolic preferences of heterotrophic bacteria.</title>
        <authorList>
            <person name="Gralka M."/>
        </authorList>
    </citation>
    <scope>NUCLEOTIDE SEQUENCE</scope>
    <source>
        <strain evidence="6">I3M17_2</strain>
    </source>
</reference>
<dbReference type="Gene3D" id="3.40.190.290">
    <property type="match status" value="1"/>
</dbReference>
<dbReference type="RefSeq" id="WP_303492574.1">
    <property type="nucleotide sequence ID" value="NZ_JAUOPB010000006.1"/>
</dbReference>
<feature type="domain" description="HTH lysR-type" evidence="5">
    <location>
        <begin position="6"/>
        <end position="63"/>
    </location>
</feature>
<dbReference type="Gene3D" id="1.10.10.10">
    <property type="entry name" value="Winged helix-like DNA-binding domain superfamily/Winged helix DNA-binding domain"/>
    <property type="match status" value="1"/>
</dbReference>
<dbReference type="InterPro" id="IPR058163">
    <property type="entry name" value="LysR-type_TF_proteobact-type"/>
</dbReference>
<name>A0AAW7X500_9GAMM</name>
<dbReference type="CDD" id="cd08422">
    <property type="entry name" value="PBP2_CrgA_like"/>
    <property type="match status" value="1"/>
</dbReference>
<dbReference type="InterPro" id="IPR036390">
    <property type="entry name" value="WH_DNA-bd_sf"/>
</dbReference>
<accession>A0AAW7X500</accession>
<sequence>MQKETIDLKLLHYFVTIAESLSFTTASESLNIAKSALSKGINKLEGELGTKVFERSSRVVRLTETGQILYHRALVLLEDADHLVSDIKTLQNSVSGHLKIAAPPTLGRMLASEIIPPFLKQWPDVSISLKLSYDYEDLFKEGLDLAFRMGVNRDQNLIERPLGQANRVVVAAPDYLAQHAPIRTPHDLLTHKSLQFSNHIPQEWTLQNRAQVEHVSLSVALQCSDLAALRNAARAGLGVAQLPWMLVRDDINNGQLTHVLPQWLSTGLPIALVYKEGHRKAAKLAEFLSFVEAHKQLFELRFSE</sequence>
<dbReference type="InterPro" id="IPR005119">
    <property type="entry name" value="LysR_subst-bd"/>
</dbReference>
<dbReference type="GO" id="GO:0006351">
    <property type="term" value="P:DNA-templated transcription"/>
    <property type="evidence" value="ECO:0007669"/>
    <property type="project" value="TreeGrafter"/>
</dbReference>
<dbReference type="SUPFAM" id="SSF46785">
    <property type="entry name" value="Winged helix' DNA-binding domain"/>
    <property type="match status" value="1"/>
</dbReference>
<dbReference type="AlphaFoldDB" id="A0AAW7X500"/>
<dbReference type="Pfam" id="PF03466">
    <property type="entry name" value="LysR_substrate"/>
    <property type="match status" value="1"/>
</dbReference>
<dbReference type="PROSITE" id="PS50931">
    <property type="entry name" value="HTH_LYSR"/>
    <property type="match status" value="1"/>
</dbReference>
<dbReference type="SUPFAM" id="SSF53850">
    <property type="entry name" value="Periplasmic binding protein-like II"/>
    <property type="match status" value="1"/>
</dbReference>
<evidence type="ECO:0000256" key="4">
    <source>
        <dbReference type="ARBA" id="ARBA00023163"/>
    </source>
</evidence>
<organism evidence="6 7">
    <name type="scientific">Saccharophagus degradans</name>
    <dbReference type="NCBI Taxonomy" id="86304"/>
    <lineage>
        <taxon>Bacteria</taxon>
        <taxon>Pseudomonadati</taxon>
        <taxon>Pseudomonadota</taxon>
        <taxon>Gammaproteobacteria</taxon>
        <taxon>Cellvibrionales</taxon>
        <taxon>Cellvibrionaceae</taxon>
        <taxon>Saccharophagus</taxon>
    </lineage>
</organism>
<dbReference type="PANTHER" id="PTHR30537">
    <property type="entry name" value="HTH-TYPE TRANSCRIPTIONAL REGULATOR"/>
    <property type="match status" value="1"/>
</dbReference>
<dbReference type="Pfam" id="PF00126">
    <property type="entry name" value="HTH_1"/>
    <property type="match status" value="1"/>
</dbReference>
<evidence type="ECO:0000313" key="6">
    <source>
        <dbReference type="EMBL" id="MDO6422624.1"/>
    </source>
</evidence>
<dbReference type="Proteomes" id="UP001169760">
    <property type="component" value="Unassembled WGS sequence"/>
</dbReference>
<evidence type="ECO:0000256" key="2">
    <source>
        <dbReference type="ARBA" id="ARBA00023015"/>
    </source>
</evidence>
<evidence type="ECO:0000256" key="3">
    <source>
        <dbReference type="ARBA" id="ARBA00023125"/>
    </source>
</evidence>
<comment type="similarity">
    <text evidence="1">Belongs to the LysR transcriptional regulatory family.</text>
</comment>